<dbReference type="PANTHER" id="PTHR43280:SF28">
    <property type="entry name" value="HTH-TYPE TRANSCRIPTIONAL ACTIVATOR RHAS"/>
    <property type="match status" value="1"/>
</dbReference>
<evidence type="ECO:0000313" key="5">
    <source>
        <dbReference type="EMBL" id="WVX80804.1"/>
    </source>
</evidence>
<dbReference type="InterPro" id="IPR009057">
    <property type="entry name" value="Homeodomain-like_sf"/>
</dbReference>
<gene>
    <name evidence="5" type="ORF">R4Z09_26895</name>
</gene>
<dbReference type="PANTHER" id="PTHR43280">
    <property type="entry name" value="ARAC-FAMILY TRANSCRIPTIONAL REGULATOR"/>
    <property type="match status" value="1"/>
</dbReference>
<proteinExistence type="predicted"/>
<dbReference type="RefSeq" id="WP_338449735.1">
    <property type="nucleotide sequence ID" value="NZ_CP137640.1"/>
</dbReference>
<name>A0ABZ2CAN1_9BACI</name>
<evidence type="ECO:0000256" key="3">
    <source>
        <dbReference type="ARBA" id="ARBA00023163"/>
    </source>
</evidence>
<dbReference type="Gene3D" id="1.10.10.60">
    <property type="entry name" value="Homeodomain-like"/>
    <property type="match status" value="2"/>
</dbReference>
<dbReference type="InterPro" id="IPR018060">
    <property type="entry name" value="HTH_AraC"/>
</dbReference>
<accession>A0ABZ2CAN1</accession>
<keyword evidence="2" id="KW-0238">DNA-binding</keyword>
<keyword evidence="3" id="KW-0804">Transcription</keyword>
<keyword evidence="1" id="KW-0805">Transcription regulation</keyword>
<dbReference type="PROSITE" id="PS00041">
    <property type="entry name" value="HTH_ARAC_FAMILY_1"/>
    <property type="match status" value="1"/>
</dbReference>
<dbReference type="EMBL" id="CP137640">
    <property type="protein sequence ID" value="WVX80804.1"/>
    <property type="molecule type" value="Genomic_DNA"/>
</dbReference>
<organism evidence="5 6">
    <name type="scientific">Niallia oryzisoli</name>
    <dbReference type="NCBI Taxonomy" id="1737571"/>
    <lineage>
        <taxon>Bacteria</taxon>
        <taxon>Bacillati</taxon>
        <taxon>Bacillota</taxon>
        <taxon>Bacilli</taxon>
        <taxon>Bacillales</taxon>
        <taxon>Bacillaceae</taxon>
        <taxon>Niallia</taxon>
    </lineage>
</organism>
<evidence type="ECO:0000313" key="6">
    <source>
        <dbReference type="Proteomes" id="UP001357223"/>
    </source>
</evidence>
<keyword evidence="6" id="KW-1185">Reference proteome</keyword>
<dbReference type="Pfam" id="PF12833">
    <property type="entry name" value="HTH_18"/>
    <property type="match status" value="1"/>
</dbReference>
<dbReference type="SUPFAM" id="SSF46689">
    <property type="entry name" value="Homeodomain-like"/>
    <property type="match status" value="2"/>
</dbReference>
<sequence length="530" mass="62417">MASRILLFVDPQISQLLYQSASSFHSQFDIICNTSSFEEFSDKVFELKPDIVIFHLASPIYQAQNFFADLAEAELSPILLAYSTISKEKLTYAITTYHDSNFPNELENFFTTALHEHYHCFPNYIGESDTANLIMNQRLEKLERTEFLKDILRGVTKGEFLYYQKQAELRLKNDGYFLYLWDLQDIEYVDHHLNKNIYYWVGEILCEECQTVLDQYNGGEVFYISPTLLCLIINDVQTNSEVTRYQTLEELTKKLNYVLNCKTAVRYRSKRIKTIEDIRPAYDTFHRLKGYHFFCREAEVLTPSLLDKSSKEVDCNEIEQSLKQIKEYIQHQFTNPQLLQLLEELFLEKIKPSLNYQLYFYSQTGIYAALHEKFGAVLKQSLIENTSPQELIYSSIEQKYTDILETIHLLRGEVSNRYMIKNPMVLEAIDYIHEHFEEDINLKTMADDLRINHSYLSQIFTKEMGITLKKYLITYRIQKAKEMLESSNELVYTIAAKVGFFEAKHFSKTFKKITGHTPLQYKKQFSKDFI</sequence>
<evidence type="ECO:0000256" key="1">
    <source>
        <dbReference type="ARBA" id="ARBA00023015"/>
    </source>
</evidence>
<evidence type="ECO:0000259" key="4">
    <source>
        <dbReference type="PROSITE" id="PS01124"/>
    </source>
</evidence>
<reference evidence="5 6" key="1">
    <citation type="submission" date="2023-10" db="EMBL/GenBank/DDBJ databases">
        <title>Niallia locisalis sp.nov. isolated from a salt pond sample.</title>
        <authorList>
            <person name="Li X.-J."/>
            <person name="Dong L."/>
        </authorList>
    </citation>
    <scope>NUCLEOTIDE SEQUENCE [LARGE SCALE GENOMIC DNA]</scope>
    <source>
        <strain evidence="5 6">DSM 29761</strain>
    </source>
</reference>
<dbReference type="InterPro" id="IPR018062">
    <property type="entry name" value="HTH_AraC-typ_CS"/>
</dbReference>
<dbReference type="SMART" id="SM00342">
    <property type="entry name" value="HTH_ARAC"/>
    <property type="match status" value="1"/>
</dbReference>
<protein>
    <submittedName>
        <fullName evidence="5">AraC family transcriptional regulator</fullName>
    </submittedName>
</protein>
<dbReference type="Proteomes" id="UP001357223">
    <property type="component" value="Chromosome"/>
</dbReference>
<feature type="domain" description="HTH araC/xylS-type" evidence="4">
    <location>
        <begin position="426"/>
        <end position="524"/>
    </location>
</feature>
<dbReference type="PROSITE" id="PS01124">
    <property type="entry name" value="HTH_ARAC_FAMILY_2"/>
    <property type="match status" value="1"/>
</dbReference>
<evidence type="ECO:0000256" key="2">
    <source>
        <dbReference type="ARBA" id="ARBA00023125"/>
    </source>
</evidence>